<evidence type="ECO:0000256" key="3">
    <source>
        <dbReference type="ARBA" id="ARBA00017677"/>
    </source>
</evidence>
<evidence type="ECO:0000256" key="1">
    <source>
        <dbReference type="ARBA" id="ARBA00011738"/>
    </source>
</evidence>
<evidence type="ECO:0000256" key="4">
    <source>
        <dbReference type="ARBA" id="ARBA00022679"/>
    </source>
</evidence>
<dbReference type="PANTHER" id="PTHR43877">
    <property type="entry name" value="AMINOALKYLPHOSPHONATE N-ACETYLTRANSFERASE-RELATED-RELATED"/>
    <property type="match status" value="1"/>
</dbReference>
<dbReference type="Proteomes" id="UP000432089">
    <property type="component" value="Unassembled WGS sequence"/>
</dbReference>
<name>A0A7V7TUV7_9HYPH</name>
<sequence>MLWPEEDADAHLDDIALSFGRAPDFAAFLALDALDTPVGFAEASLRRDYVNGCKTSPVLFLEGIFVREDRRRRGLGRQLCAAVEDWGRVLGCSEFASDAPIDNVAARRFHAMLGFEETREVVYFRRVLQD</sequence>
<feature type="domain" description="N-acetyltransferase" evidence="9">
    <location>
        <begin position="1"/>
        <end position="130"/>
    </location>
</feature>
<evidence type="ECO:0000259" key="9">
    <source>
        <dbReference type="PROSITE" id="PS51186"/>
    </source>
</evidence>
<dbReference type="GO" id="GO:0046677">
    <property type="term" value="P:response to antibiotic"/>
    <property type="evidence" value="ECO:0007669"/>
    <property type="project" value="UniProtKB-KW"/>
</dbReference>
<dbReference type="EMBL" id="VZDO01000021">
    <property type="protein sequence ID" value="KAB0676732.1"/>
    <property type="molecule type" value="Genomic_DNA"/>
</dbReference>
<evidence type="ECO:0000313" key="11">
    <source>
        <dbReference type="Proteomes" id="UP000432089"/>
    </source>
</evidence>
<dbReference type="GO" id="GO:0047663">
    <property type="term" value="F:aminoglycoside 6'-N-acetyltransferase activity"/>
    <property type="evidence" value="ECO:0007669"/>
    <property type="project" value="UniProtKB-EC"/>
</dbReference>
<comment type="catalytic activity">
    <reaction evidence="8">
        <text>kanamycin B + acetyl-CoA = N(6')-acetylkanamycin B + CoA + H(+)</text>
        <dbReference type="Rhea" id="RHEA:16449"/>
        <dbReference type="ChEBI" id="CHEBI:15378"/>
        <dbReference type="ChEBI" id="CHEBI:57287"/>
        <dbReference type="ChEBI" id="CHEBI:57288"/>
        <dbReference type="ChEBI" id="CHEBI:58390"/>
        <dbReference type="ChEBI" id="CHEBI:58549"/>
        <dbReference type="EC" id="2.3.1.82"/>
    </reaction>
</comment>
<gene>
    <name evidence="10" type="ORF">F6X38_20440</name>
</gene>
<protein>
    <recommendedName>
        <fullName evidence="3">Aminoglycoside N(6')-acetyltransferase type 1</fullName>
        <ecNumber evidence="2">2.3.1.82</ecNumber>
    </recommendedName>
    <alternativeName>
        <fullName evidence="7">Aminoglycoside resistance protein</fullName>
    </alternativeName>
</protein>
<accession>A0A7V7TUV7</accession>
<dbReference type="NCBIfam" id="NF043067">
    <property type="entry name" value="AAC_6p_group_E"/>
    <property type="match status" value="1"/>
</dbReference>
<reference evidence="10 11" key="1">
    <citation type="submission" date="2019-09" db="EMBL/GenBank/DDBJ databases">
        <title>YIM 132180 draft genome.</title>
        <authorList>
            <person name="Zhang K."/>
        </authorList>
    </citation>
    <scope>NUCLEOTIDE SEQUENCE [LARGE SCALE GENOMIC DNA]</scope>
    <source>
        <strain evidence="10 11">YIM 132180</strain>
    </source>
</reference>
<evidence type="ECO:0000256" key="7">
    <source>
        <dbReference type="ARBA" id="ARBA00029660"/>
    </source>
</evidence>
<keyword evidence="11" id="KW-1185">Reference proteome</keyword>
<keyword evidence="4 10" id="KW-0808">Transferase</keyword>
<keyword evidence="6" id="KW-0012">Acyltransferase</keyword>
<dbReference type="InterPro" id="IPR016181">
    <property type="entry name" value="Acyl_CoA_acyltransferase"/>
</dbReference>
<dbReference type="Pfam" id="PF00583">
    <property type="entry name" value="Acetyltransf_1"/>
    <property type="match status" value="1"/>
</dbReference>
<dbReference type="PIRSF" id="PIRSF000452">
    <property type="entry name" value="6-N-acetyltransf"/>
    <property type="match status" value="1"/>
</dbReference>
<evidence type="ECO:0000313" key="10">
    <source>
        <dbReference type="EMBL" id="KAB0676732.1"/>
    </source>
</evidence>
<dbReference type="SUPFAM" id="SSF55729">
    <property type="entry name" value="Acyl-CoA N-acyltransferases (Nat)"/>
    <property type="match status" value="1"/>
</dbReference>
<evidence type="ECO:0000256" key="8">
    <source>
        <dbReference type="ARBA" id="ARBA00048923"/>
    </source>
</evidence>
<dbReference type="Gene3D" id="3.40.630.30">
    <property type="match status" value="1"/>
</dbReference>
<evidence type="ECO:0000256" key="6">
    <source>
        <dbReference type="ARBA" id="ARBA00023315"/>
    </source>
</evidence>
<dbReference type="AlphaFoldDB" id="A0A7V7TUV7"/>
<dbReference type="InterPro" id="IPR000182">
    <property type="entry name" value="GNAT_dom"/>
</dbReference>
<dbReference type="PROSITE" id="PS51186">
    <property type="entry name" value="GNAT"/>
    <property type="match status" value="1"/>
</dbReference>
<dbReference type="InterPro" id="IPR024170">
    <property type="entry name" value="Aminoglycoside_N6-AcTrfrase"/>
</dbReference>
<evidence type="ECO:0000256" key="5">
    <source>
        <dbReference type="ARBA" id="ARBA00023251"/>
    </source>
</evidence>
<keyword evidence="5" id="KW-0046">Antibiotic resistance</keyword>
<organism evidence="10 11">
    <name type="scientific">Plantimonas leprariae</name>
    <dbReference type="NCBI Taxonomy" id="2615207"/>
    <lineage>
        <taxon>Bacteria</taxon>
        <taxon>Pseudomonadati</taxon>
        <taxon>Pseudomonadota</taxon>
        <taxon>Alphaproteobacteria</taxon>
        <taxon>Hyphomicrobiales</taxon>
        <taxon>Aurantimonadaceae</taxon>
        <taxon>Plantimonas</taxon>
    </lineage>
</organism>
<dbReference type="EC" id="2.3.1.82" evidence="2"/>
<comment type="subunit">
    <text evidence="1">Homodimer.</text>
</comment>
<comment type="caution">
    <text evidence="10">The sequence shown here is derived from an EMBL/GenBank/DDBJ whole genome shotgun (WGS) entry which is preliminary data.</text>
</comment>
<dbReference type="InterPro" id="IPR050832">
    <property type="entry name" value="Bact_Acetyltransf"/>
</dbReference>
<proteinExistence type="predicted"/>
<evidence type="ECO:0000256" key="2">
    <source>
        <dbReference type="ARBA" id="ARBA00012888"/>
    </source>
</evidence>